<dbReference type="Proteomes" id="UP000278746">
    <property type="component" value="Unassembled WGS sequence"/>
</dbReference>
<name>A0A3M7TWU9_9BACI</name>
<evidence type="ECO:0000313" key="3">
    <source>
        <dbReference type="Proteomes" id="UP000278746"/>
    </source>
</evidence>
<gene>
    <name evidence="2" type="ORF">EBO34_09330</name>
</gene>
<dbReference type="InterPro" id="IPR013325">
    <property type="entry name" value="RNA_pol_sigma_r2"/>
</dbReference>
<organism evidence="2 3">
    <name type="scientific">Alteribacter keqinensis</name>
    <dbReference type="NCBI Taxonomy" id="2483800"/>
    <lineage>
        <taxon>Bacteria</taxon>
        <taxon>Bacillati</taxon>
        <taxon>Bacillota</taxon>
        <taxon>Bacilli</taxon>
        <taxon>Bacillales</taxon>
        <taxon>Bacillaceae</taxon>
        <taxon>Alteribacter</taxon>
    </lineage>
</organism>
<dbReference type="InterPro" id="IPR014284">
    <property type="entry name" value="RNA_pol_sigma-70_dom"/>
</dbReference>
<dbReference type="InterPro" id="IPR036388">
    <property type="entry name" value="WH-like_DNA-bd_sf"/>
</dbReference>
<dbReference type="GO" id="GO:0003700">
    <property type="term" value="F:DNA-binding transcription factor activity"/>
    <property type="evidence" value="ECO:0007669"/>
    <property type="project" value="InterPro"/>
</dbReference>
<dbReference type="OrthoDB" id="9783788at2"/>
<dbReference type="InterPro" id="IPR013324">
    <property type="entry name" value="RNA_pol_sigma_r3/r4-like"/>
</dbReference>
<feature type="domain" description="RNA polymerase sigma-70 region 2" evidence="1">
    <location>
        <begin position="10"/>
        <end position="76"/>
    </location>
</feature>
<sequence length="161" mass="19301">MYDADFEVVYEKYEPLIFSLLKKFRLHFDQEEYVQIARVALFHAWRRFDPDMGAFPAFAKRYIEGYLIRAIKKDRRLNDHCQLIEPVLLEDVAPHYKEESLQPVYEIMNEAGLSFRQKTWVEEAVIYECKPREIAARYKVSVDTVHTWRKGALKKLRSFFS</sequence>
<protein>
    <submittedName>
        <fullName evidence="2">Sigma-70 family RNA polymerase sigma factor</fullName>
    </submittedName>
</protein>
<dbReference type="EMBL" id="RHIB01000001">
    <property type="protein sequence ID" value="RNA70110.1"/>
    <property type="molecule type" value="Genomic_DNA"/>
</dbReference>
<dbReference type="SUPFAM" id="SSF88946">
    <property type="entry name" value="Sigma2 domain of RNA polymerase sigma factors"/>
    <property type="match status" value="1"/>
</dbReference>
<reference evidence="2 3" key="1">
    <citation type="submission" date="2018-10" db="EMBL/GenBank/DDBJ databases">
        <title>Bacillus Keqinensis sp. nov., a moderately halophilic bacterium isolated from a saline-alkaline lake.</title>
        <authorList>
            <person name="Wang H."/>
        </authorList>
    </citation>
    <scope>NUCLEOTIDE SEQUENCE [LARGE SCALE GENOMIC DNA]</scope>
    <source>
        <strain evidence="2 3">KQ-3</strain>
    </source>
</reference>
<dbReference type="SUPFAM" id="SSF88659">
    <property type="entry name" value="Sigma3 and sigma4 domains of RNA polymerase sigma factors"/>
    <property type="match status" value="1"/>
</dbReference>
<dbReference type="Gene3D" id="1.10.10.10">
    <property type="entry name" value="Winged helix-like DNA-binding domain superfamily/Winged helix DNA-binding domain"/>
    <property type="match status" value="1"/>
</dbReference>
<keyword evidence="3" id="KW-1185">Reference proteome</keyword>
<dbReference type="Pfam" id="PF04542">
    <property type="entry name" value="Sigma70_r2"/>
    <property type="match status" value="1"/>
</dbReference>
<dbReference type="AlphaFoldDB" id="A0A3M7TWU9"/>
<proteinExistence type="predicted"/>
<dbReference type="GO" id="GO:0006352">
    <property type="term" value="P:DNA-templated transcription initiation"/>
    <property type="evidence" value="ECO:0007669"/>
    <property type="project" value="InterPro"/>
</dbReference>
<dbReference type="RefSeq" id="WP_122897620.1">
    <property type="nucleotide sequence ID" value="NZ_RHIB01000001.1"/>
</dbReference>
<evidence type="ECO:0000259" key="1">
    <source>
        <dbReference type="Pfam" id="PF04542"/>
    </source>
</evidence>
<accession>A0A3M7TWU9</accession>
<evidence type="ECO:0000313" key="2">
    <source>
        <dbReference type="EMBL" id="RNA70110.1"/>
    </source>
</evidence>
<comment type="caution">
    <text evidence="2">The sequence shown here is derived from an EMBL/GenBank/DDBJ whole genome shotgun (WGS) entry which is preliminary data.</text>
</comment>
<dbReference type="Gene3D" id="1.10.1740.10">
    <property type="match status" value="1"/>
</dbReference>
<dbReference type="NCBIfam" id="TIGR02937">
    <property type="entry name" value="sigma70-ECF"/>
    <property type="match status" value="1"/>
</dbReference>
<dbReference type="InterPro" id="IPR007627">
    <property type="entry name" value="RNA_pol_sigma70_r2"/>
</dbReference>